<gene>
    <name evidence="13" type="ORF">NP493_179g01009</name>
</gene>
<evidence type="ECO:0000256" key="9">
    <source>
        <dbReference type="ARBA" id="ARBA00023136"/>
    </source>
</evidence>
<dbReference type="GO" id="GO:0015293">
    <property type="term" value="F:symporter activity"/>
    <property type="evidence" value="ECO:0007669"/>
    <property type="project" value="TreeGrafter"/>
</dbReference>
<comment type="subcellular location">
    <subcellularLocation>
        <location evidence="1">Cell membrane</location>
        <topology evidence="1">Multi-pass membrane protein</topology>
    </subcellularLocation>
</comment>
<keyword evidence="7" id="KW-0915">Sodium</keyword>
<evidence type="ECO:0000313" key="14">
    <source>
        <dbReference type="Proteomes" id="UP001209878"/>
    </source>
</evidence>
<keyword evidence="4" id="KW-1003">Cell membrane</keyword>
<keyword evidence="3" id="KW-0813">Transport</keyword>
<feature type="transmembrane region" description="Helical" evidence="12">
    <location>
        <begin position="126"/>
        <end position="146"/>
    </location>
</feature>
<keyword evidence="9 12" id="KW-0472">Membrane</keyword>
<feature type="transmembrane region" description="Helical" evidence="12">
    <location>
        <begin position="180"/>
        <end position="201"/>
    </location>
</feature>
<feature type="transmembrane region" description="Helical" evidence="12">
    <location>
        <begin position="503"/>
        <end position="525"/>
    </location>
</feature>
<evidence type="ECO:0000256" key="4">
    <source>
        <dbReference type="ARBA" id="ARBA00022475"/>
    </source>
</evidence>
<evidence type="ECO:0000256" key="12">
    <source>
        <dbReference type="SAM" id="Phobius"/>
    </source>
</evidence>
<feature type="transmembrane region" description="Helical" evidence="12">
    <location>
        <begin position="152"/>
        <end position="173"/>
    </location>
</feature>
<feature type="transmembrane region" description="Helical" evidence="12">
    <location>
        <begin position="236"/>
        <end position="256"/>
    </location>
</feature>
<sequence>MASMHWLDYAIFLALLVVSLGIGVYHGCTGGRQKTTAEFLLANRNLKVIPTVISLMVSFQSAILILGMVAEMYTFGITFWPMYVLSVTISLVIVERLFVPWFYPLQMTSVFEYFELRFRSRAVREFASTLGIFSAIIYIAVAMYAPSVALDYVSGLPLSVTAPIMGVVCIAYTTMGGMRAVIWTDVFQCAVMFGGLLTIIIKGSIKVGGFAKIYSLANESGRIFWFPLDLDPKVHLTLWETLFGAVPYFVASYGVVQCSVQRYCSTSTIQDARWTVLLIIPSIFVTASILAVVGFIVFAYNTVNGCDPLANHEIATGNELFPHFVRAAFADSTGFCGLVLAILYSGALSSISSALSAAAANMWEDILKSRLTNITEFKAAILNKIIVLSCGVAAVVMVFVIDRIPGPIMKVTIQVIGSIGSPLFGMFLLGGLFRKAEAKGVIAGGTLGFAATMFVNLGSLTVSEYHQTLPPMRTDACEAPINATETMSPVSLSGISNLYAMSFMWYTTLGTGVTMVTGLVVSYVVRK</sequence>
<dbReference type="Pfam" id="PF00474">
    <property type="entry name" value="SSF"/>
    <property type="match status" value="1"/>
</dbReference>
<comment type="caution">
    <text evidence="13">The sequence shown here is derived from an EMBL/GenBank/DDBJ whole genome shotgun (WGS) entry which is preliminary data.</text>
</comment>
<dbReference type="GO" id="GO:0005886">
    <property type="term" value="C:plasma membrane"/>
    <property type="evidence" value="ECO:0007669"/>
    <property type="project" value="UniProtKB-SubCell"/>
</dbReference>
<evidence type="ECO:0000256" key="2">
    <source>
        <dbReference type="ARBA" id="ARBA00006434"/>
    </source>
</evidence>
<dbReference type="Gene3D" id="1.20.1730.10">
    <property type="entry name" value="Sodium/glucose cotransporter"/>
    <property type="match status" value="1"/>
</dbReference>
<feature type="transmembrane region" description="Helical" evidence="12">
    <location>
        <begin position="48"/>
        <end position="70"/>
    </location>
</feature>
<dbReference type="PANTHER" id="PTHR42985">
    <property type="entry name" value="SODIUM-COUPLED MONOCARBOXYLATE TRANSPORTER"/>
    <property type="match status" value="1"/>
</dbReference>
<dbReference type="Proteomes" id="UP001209878">
    <property type="component" value="Unassembled WGS sequence"/>
</dbReference>
<organism evidence="13 14">
    <name type="scientific">Ridgeia piscesae</name>
    <name type="common">Tubeworm</name>
    <dbReference type="NCBI Taxonomy" id="27915"/>
    <lineage>
        <taxon>Eukaryota</taxon>
        <taxon>Metazoa</taxon>
        <taxon>Spiralia</taxon>
        <taxon>Lophotrochozoa</taxon>
        <taxon>Annelida</taxon>
        <taxon>Polychaeta</taxon>
        <taxon>Sedentaria</taxon>
        <taxon>Canalipalpata</taxon>
        <taxon>Sabellida</taxon>
        <taxon>Siboglinidae</taxon>
        <taxon>Ridgeia</taxon>
    </lineage>
</organism>
<feature type="transmembrane region" description="Helical" evidence="12">
    <location>
        <begin position="82"/>
        <end position="105"/>
    </location>
</feature>
<dbReference type="PROSITE" id="PS50283">
    <property type="entry name" value="NA_SOLUT_SYMP_3"/>
    <property type="match status" value="1"/>
</dbReference>
<comment type="similarity">
    <text evidence="2 11">Belongs to the sodium:solute symporter (SSF) (TC 2.A.21) family.</text>
</comment>
<name>A0AAD9P366_RIDPI</name>
<keyword evidence="6 12" id="KW-1133">Transmembrane helix</keyword>
<feature type="transmembrane region" description="Helical" evidence="12">
    <location>
        <begin position="338"/>
        <end position="360"/>
    </location>
</feature>
<reference evidence="13" key="1">
    <citation type="journal article" date="2023" name="Mol. Biol. Evol.">
        <title>Third-Generation Sequencing Reveals the Adaptive Role of the Epigenome in Three Deep-Sea Polychaetes.</title>
        <authorList>
            <person name="Perez M."/>
            <person name="Aroh O."/>
            <person name="Sun Y."/>
            <person name="Lan Y."/>
            <person name="Juniper S.K."/>
            <person name="Young C.R."/>
            <person name="Angers B."/>
            <person name="Qian P.Y."/>
        </authorList>
    </citation>
    <scope>NUCLEOTIDE SEQUENCE</scope>
    <source>
        <strain evidence="13">R07B-5</strain>
    </source>
</reference>
<feature type="transmembrane region" description="Helical" evidence="12">
    <location>
        <begin position="276"/>
        <end position="300"/>
    </location>
</feature>
<evidence type="ECO:0000256" key="1">
    <source>
        <dbReference type="ARBA" id="ARBA00004651"/>
    </source>
</evidence>
<evidence type="ECO:0000256" key="8">
    <source>
        <dbReference type="ARBA" id="ARBA00023065"/>
    </source>
</evidence>
<dbReference type="InterPro" id="IPR038377">
    <property type="entry name" value="Na/Glc_symporter_sf"/>
</dbReference>
<evidence type="ECO:0000256" key="6">
    <source>
        <dbReference type="ARBA" id="ARBA00022989"/>
    </source>
</evidence>
<protein>
    <recommendedName>
        <fullName evidence="15">Sodium-coupled monocarboxylate transporter 1</fullName>
    </recommendedName>
</protein>
<dbReference type="InterPro" id="IPR001734">
    <property type="entry name" value="Na/solute_symporter"/>
</dbReference>
<evidence type="ECO:0000256" key="10">
    <source>
        <dbReference type="ARBA" id="ARBA00023201"/>
    </source>
</evidence>
<keyword evidence="5 12" id="KW-0812">Transmembrane</keyword>
<dbReference type="InterPro" id="IPR051163">
    <property type="entry name" value="Sodium:Solute_Symporter_SSF"/>
</dbReference>
<dbReference type="PANTHER" id="PTHR42985:SF40">
    <property type="entry name" value="LD47995P-RELATED"/>
    <property type="match status" value="1"/>
</dbReference>
<evidence type="ECO:0000256" key="7">
    <source>
        <dbReference type="ARBA" id="ARBA00023053"/>
    </source>
</evidence>
<proteinExistence type="inferred from homology"/>
<evidence type="ECO:0000313" key="13">
    <source>
        <dbReference type="EMBL" id="KAK2187095.1"/>
    </source>
</evidence>
<dbReference type="EMBL" id="JAODUO010000178">
    <property type="protein sequence ID" value="KAK2187095.1"/>
    <property type="molecule type" value="Genomic_DNA"/>
</dbReference>
<evidence type="ECO:0000256" key="11">
    <source>
        <dbReference type="RuleBase" id="RU362091"/>
    </source>
</evidence>
<feature type="transmembrane region" description="Helical" evidence="12">
    <location>
        <begin position="6"/>
        <end position="27"/>
    </location>
</feature>
<feature type="transmembrane region" description="Helical" evidence="12">
    <location>
        <begin position="413"/>
        <end position="433"/>
    </location>
</feature>
<feature type="transmembrane region" description="Helical" evidence="12">
    <location>
        <begin position="381"/>
        <end position="401"/>
    </location>
</feature>
<evidence type="ECO:0000256" key="5">
    <source>
        <dbReference type="ARBA" id="ARBA00022692"/>
    </source>
</evidence>
<feature type="transmembrane region" description="Helical" evidence="12">
    <location>
        <begin position="440"/>
        <end position="462"/>
    </location>
</feature>
<evidence type="ECO:0008006" key="15">
    <source>
        <dbReference type="Google" id="ProtNLM"/>
    </source>
</evidence>
<keyword evidence="8" id="KW-0406">Ion transport</keyword>
<keyword evidence="10" id="KW-0739">Sodium transport</keyword>
<dbReference type="GO" id="GO:0006814">
    <property type="term" value="P:sodium ion transport"/>
    <property type="evidence" value="ECO:0007669"/>
    <property type="project" value="UniProtKB-KW"/>
</dbReference>
<accession>A0AAD9P366</accession>
<dbReference type="AlphaFoldDB" id="A0AAD9P366"/>
<evidence type="ECO:0000256" key="3">
    <source>
        <dbReference type="ARBA" id="ARBA00022448"/>
    </source>
</evidence>
<keyword evidence="14" id="KW-1185">Reference proteome</keyword>
<dbReference type="NCBIfam" id="TIGR00813">
    <property type="entry name" value="sss"/>
    <property type="match status" value="1"/>
</dbReference>